<feature type="transmembrane region" description="Helical" evidence="7">
    <location>
        <begin position="99"/>
        <end position="118"/>
    </location>
</feature>
<dbReference type="EMBL" id="SLUI01000005">
    <property type="protein sequence ID" value="TCL37715.1"/>
    <property type="molecule type" value="Genomic_DNA"/>
</dbReference>
<evidence type="ECO:0000256" key="5">
    <source>
        <dbReference type="ARBA" id="ARBA00022989"/>
    </source>
</evidence>
<dbReference type="InterPro" id="IPR002751">
    <property type="entry name" value="CbiM/NikMN"/>
</dbReference>
<evidence type="ECO:0000256" key="1">
    <source>
        <dbReference type="ARBA" id="ARBA00004651"/>
    </source>
</evidence>
<comment type="subcellular location">
    <subcellularLocation>
        <location evidence="1">Cell membrane</location>
        <topology evidence="1">Multi-pass membrane protein</topology>
    </subcellularLocation>
</comment>
<evidence type="ECO:0000256" key="6">
    <source>
        <dbReference type="ARBA" id="ARBA00023136"/>
    </source>
</evidence>
<keyword evidence="5 7" id="KW-1133">Transmembrane helix</keyword>
<feature type="transmembrane region" description="Helical" evidence="7">
    <location>
        <begin position="130"/>
        <end position="153"/>
    </location>
</feature>
<evidence type="ECO:0000256" key="2">
    <source>
        <dbReference type="ARBA" id="ARBA00022448"/>
    </source>
</evidence>
<keyword evidence="4 7" id="KW-0812">Transmembrane</keyword>
<evidence type="ECO:0000256" key="3">
    <source>
        <dbReference type="ARBA" id="ARBA00022475"/>
    </source>
</evidence>
<name>A0A4V2Q8Q4_9FIRM</name>
<dbReference type="Pfam" id="PF01891">
    <property type="entry name" value="CbiM"/>
    <property type="match status" value="1"/>
</dbReference>
<keyword evidence="9" id="KW-1185">Reference proteome</keyword>
<dbReference type="RefSeq" id="WP_132078694.1">
    <property type="nucleotide sequence ID" value="NZ_SLUI01000005.1"/>
</dbReference>
<feature type="transmembrane region" description="Helical" evidence="7">
    <location>
        <begin position="6"/>
        <end position="27"/>
    </location>
</feature>
<keyword evidence="6 7" id="KW-0472">Membrane</keyword>
<keyword evidence="2" id="KW-0813">Transport</keyword>
<dbReference type="OrthoDB" id="9809846at2"/>
<keyword evidence="3" id="KW-1003">Cell membrane</keyword>
<comment type="caution">
    <text evidence="8">The sequence shown here is derived from an EMBL/GenBank/DDBJ whole genome shotgun (WGS) entry which is preliminary data.</text>
</comment>
<reference evidence="8 9" key="1">
    <citation type="submission" date="2019-03" db="EMBL/GenBank/DDBJ databases">
        <title>Genomic Encyclopedia of Type Strains, Phase IV (KMG-IV): sequencing the most valuable type-strain genomes for metagenomic binning, comparative biology and taxonomic classification.</title>
        <authorList>
            <person name="Goeker M."/>
        </authorList>
    </citation>
    <scope>NUCLEOTIDE SEQUENCE [LARGE SCALE GENOMIC DNA]</scope>
    <source>
        <strain evidence="8 9">DSM 15969</strain>
    </source>
</reference>
<feature type="transmembrane region" description="Helical" evidence="7">
    <location>
        <begin position="39"/>
        <end position="57"/>
    </location>
</feature>
<evidence type="ECO:0000256" key="7">
    <source>
        <dbReference type="SAM" id="Phobius"/>
    </source>
</evidence>
<evidence type="ECO:0000256" key="4">
    <source>
        <dbReference type="ARBA" id="ARBA00022692"/>
    </source>
</evidence>
<evidence type="ECO:0000313" key="9">
    <source>
        <dbReference type="Proteomes" id="UP000295063"/>
    </source>
</evidence>
<dbReference type="PANTHER" id="PTHR34229:SF1">
    <property type="entry name" value="METAL TRANSPORT PROTEIN HI_1621-RELATED"/>
    <property type="match status" value="1"/>
</dbReference>
<feature type="transmembrane region" description="Helical" evidence="7">
    <location>
        <begin position="63"/>
        <end position="87"/>
    </location>
</feature>
<feature type="transmembrane region" description="Helical" evidence="7">
    <location>
        <begin position="165"/>
        <end position="191"/>
    </location>
</feature>
<sequence length="212" mass="22590">MHLSDGILNMQTVAVTSAAAGGMLLYSLKGMKEEEIPKVSLATAAFFTASLITIPIGPSSVHAFLGGLIGILLGRRSTIAIFVGLLLQTLFFQSGGLTTLPINTVIMTLPAFVSSFLFRKLVRDGKHLAMISGLLGAFSVIQGVATFALVLYVSNSVYSEGMLSIINLLLLAHIPIVILESILTMAVISFIHKTRPGLLALSTRMEQKTLCK</sequence>
<accession>A0A4V2Q8Q4</accession>
<organism evidence="8 9">
    <name type="scientific">Anaerospora hongkongensis</name>
    <dbReference type="NCBI Taxonomy" id="244830"/>
    <lineage>
        <taxon>Bacteria</taxon>
        <taxon>Bacillati</taxon>
        <taxon>Bacillota</taxon>
        <taxon>Negativicutes</taxon>
        <taxon>Selenomonadales</taxon>
        <taxon>Sporomusaceae</taxon>
        <taxon>Anaerospora</taxon>
    </lineage>
</organism>
<dbReference type="Gene3D" id="1.10.1760.20">
    <property type="match status" value="1"/>
</dbReference>
<dbReference type="GO" id="GO:0000041">
    <property type="term" value="P:transition metal ion transport"/>
    <property type="evidence" value="ECO:0007669"/>
    <property type="project" value="InterPro"/>
</dbReference>
<protein>
    <submittedName>
        <fullName evidence="8">Cobalt/nickel transport system permease protein</fullName>
    </submittedName>
</protein>
<dbReference type="NCBIfam" id="NF004907">
    <property type="entry name" value="PRK06265.2-2"/>
    <property type="match status" value="1"/>
</dbReference>
<dbReference type="PANTHER" id="PTHR34229">
    <property type="entry name" value="METAL TRANSPORT PROTEIN HI_1621-RELATED"/>
    <property type="match status" value="1"/>
</dbReference>
<dbReference type="Proteomes" id="UP000295063">
    <property type="component" value="Unassembled WGS sequence"/>
</dbReference>
<evidence type="ECO:0000313" key="8">
    <source>
        <dbReference type="EMBL" id="TCL37715.1"/>
    </source>
</evidence>
<dbReference type="AlphaFoldDB" id="A0A4V2Q8Q4"/>
<proteinExistence type="predicted"/>
<gene>
    <name evidence="8" type="ORF">EV210_105149</name>
</gene>
<dbReference type="GO" id="GO:0005886">
    <property type="term" value="C:plasma membrane"/>
    <property type="evidence" value="ECO:0007669"/>
    <property type="project" value="UniProtKB-SubCell"/>
</dbReference>